<keyword evidence="4 5" id="KW-0949">S-adenosyl-L-methionine</keyword>
<accession>A0A1D7TGK0</accession>
<dbReference type="GO" id="GO:0009234">
    <property type="term" value="P:menaquinone biosynthetic process"/>
    <property type="evidence" value="ECO:0007669"/>
    <property type="project" value="UniProtKB-UniRule"/>
</dbReference>
<keyword evidence="1 5" id="KW-0474">Menaquinone biosynthesis</keyword>
<dbReference type="UniPathway" id="UPA00079">
    <property type="reaction ID" value="UER00169"/>
</dbReference>
<dbReference type="Proteomes" id="UP000094609">
    <property type="component" value="Chromosome"/>
</dbReference>
<comment type="function">
    <text evidence="5">Methyltransferase required for the conversion of demethylmenaquinol (DMKH2) to menaquinol (MKH2).</text>
</comment>
<evidence type="ECO:0000313" key="7">
    <source>
        <dbReference type="Proteomes" id="UP000094609"/>
    </source>
</evidence>
<protein>
    <recommendedName>
        <fullName evidence="5">Demethylmenaquinone methyltransferase</fullName>
        <ecNumber evidence="5">2.1.1.163</ecNumber>
    </recommendedName>
</protein>
<dbReference type="STRING" id="1193502.SHALO_0322"/>
<dbReference type="PATRIC" id="fig|1193502.14.peg.328"/>
<dbReference type="AlphaFoldDB" id="A0A1D7TGK0"/>
<evidence type="ECO:0000256" key="3">
    <source>
        <dbReference type="ARBA" id="ARBA00022679"/>
    </source>
</evidence>
<dbReference type="SUPFAM" id="SSF53335">
    <property type="entry name" value="S-adenosyl-L-methionine-dependent methyltransferases"/>
    <property type="match status" value="1"/>
</dbReference>
<dbReference type="InterPro" id="IPR004033">
    <property type="entry name" value="UbiE/COQ5_MeTrFase"/>
</dbReference>
<dbReference type="HAMAP" id="MF_01813">
    <property type="entry name" value="MenG_UbiE_methyltr"/>
    <property type="match status" value="1"/>
</dbReference>
<dbReference type="PANTHER" id="PTHR43591">
    <property type="entry name" value="METHYLTRANSFERASE"/>
    <property type="match status" value="1"/>
</dbReference>
<dbReference type="NCBIfam" id="TIGR01934">
    <property type="entry name" value="MenG_MenH_UbiE"/>
    <property type="match status" value="1"/>
</dbReference>
<comment type="pathway">
    <text evidence="5">Quinol/quinone metabolism; menaquinone biosynthesis; menaquinol from 1,4-dihydroxy-2-naphthoate: step 2/2.</text>
</comment>
<dbReference type="InterPro" id="IPR029063">
    <property type="entry name" value="SAM-dependent_MTases_sf"/>
</dbReference>
<evidence type="ECO:0000256" key="2">
    <source>
        <dbReference type="ARBA" id="ARBA00022603"/>
    </source>
</evidence>
<sequence length="249" mass="27756">MASILHVGIVLENNDNKQQKIVQMFDEIAGTYDTANRVLSMGIDIQWRKTACDETFARYTKPIDLIVDVACGTGDMMGYWAKQAKKAGRQIGKILGVDPSVGMTDVGKQKFPAFEFVISEATQIPLPNESADILSISYGIRNVVRRGEAFSEFARVVKQGGYVVILEFTKDEKKGFFFTIKDFYLNKVLPILGGIISKNRAAYEYLPTSIEGFLTASMLQKELDVAGFETEFVKSFSMDISTLVIAKKR</sequence>
<evidence type="ECO:0000256" key="1">
    <source>
        <dbReference type="ARBA" id="ARBA00022428"/>
    </source>
</evidence>
<dbReference type="NCBIfam" id="NF001244">
    <property type="entry name" value="PRK00216.1-5"/>
    <property type="match status" value="1"/>
</dbReference>
<proteinExistence type="inferred from homology"/>
<organism evidence="6 7">
    <name type="scientific">Sulfurospirillum halorespirans DSM 13726</name>
    <dbReference type="NCBI Taxonomy" id="1193502"/>
    <lineage>
        <taxon>Bacteria</taxon>
        <taxon>Pseudomonadati</taxon>
        <taxon>Campylobacterota</taxon>
        <taxon>Epsilonproteobacteria</taxon>
        <taxon>Campylobacterales</taxon>
        <taxon>Sulfurospirillaceae</taxon>
        <taxon>Sulfurospirillum</taxon>
    </lineage>
</organism>
<comment type="catalytic activity">
    <reaction evidence="5">
        <text>a 2-demethylmenaquinol + S-adenosyl-L-methionine = a menaquinol + S-adenosyl-L-homocysteine + H(+)</text>
        <dbReference type="Rhea" id="RHEA:42640"/>
        <dbReference type="Rhea" id="RHEA-COMP:9539"/>
        <dbReference type="Rhea" id="RHEA-COMP:9563"/>
        <dbReference type="ChEBI" id="CHEBI:15378"/>
        <dbReference type="ChEBI" id="CHEBI:18151"/>
        <dbReference type="ChEBI" id="CHEBI:55437"/>
        <dbReference type="ChEBI" id="CHEBI:57856"/>
        <dbReference type="ChEBI" id="CHEBI:59789"/>
        <dbReference type="EC" id="2.1.1.163"/>
    </reaction>
</comment>
<dbReference type="EMBL" id="CP017111">
    <property type="protein sequence ID" value="AOO64119.1"/>
    <property type="molecule type" value="Genomic_DNA"/>
</dbReference>
<dbReference type="Gene3D" id="3.40.50.150">
    <property type="entry name" value="Vaccinia Virus protein VP39"/>
    <property type="match status" value="1"/>
</dbReference>
<evidence type="ECO:0000313" key="6">
    <source>
        <dbReference type="EMBL" id="AOO64119.1"/>
    </source>
</evidence>
<evidence type="ECO:0000256" key="4">
    <source>
        <dbReference type="ARBA" id="ARBA00022691"/>
    </source>
</evidence>
<comment type="caution">
    <text evidence="5">Lacks conserved residue(s) required for the propagation of feature annotation.</text>
</comment>
<gene>
    <name evidence="5" type="primary">menG</name>
    <name evidence="6" type="ORF">SHALO_0322</name>
</gene>
<dbReference type="GO" id="GO:0043770">
    <property type="term" value="F:demethylmenaquinone methyltransferase activity"/>
    <property type="evidence" value="ECO:0007669"/>
    <property type="project" value="UniProtKB-UniRule"/>
</dbReference>
<dbReference type="GO" id="GO:0032259">
    <property type="term" value="P:methylation"/>
    <property type="evidence" value="ECO:0007669"/>
    <property type="project" value="UniProtKB-KW"/>
</dbReference>
<dbReference type="InterPro" id="IPR023576">
    <property type="entry name" value="UbiE/COQ5_MeTrFase_CS"/>
</dbReference>
<name>A0A1D7TGK0_9BACT</name>
<keyword evidence="7" id="KW-1185">Reference proteome</keyword>
<feature type="binding site" evidence="5">
    <location>
        <position position="73"/>
    </location>
    <ligand>
        <name>S-adenosyl-L-methionine</name>
        <dbReference type="ChEBI" id="CHEBI:59789"/>
    </ligand>
</feature>
<dbReference type="CDD" id="cd02440">
    <property type="entry name" value="AdoMet_MTases"/>
    <property type="match status" value="1"/>
</dbReference>
<dbReference type="UniPathway" id="UPA00232"/>
<dbReference type="PROSITE" id="PS51608">
    <property type="entry name" value="SAM_MT_UBIE"/>
    <property type="match status" value="1"/>
</dbReference>
<dbReference type="PANTHER" id="PTHR43591:SF24">
    <property type="entry name" value="2-METHOXY-6-POLYPRENYL-1,4-BENZOQUINOL METHYLASE, MITOCHONDRIAL"/>
    <property type="match status" value="1"/>
</dbReference>
<dbReference type="Pfam" id="PF01209">
    <property type="entry name" value="Ubie_methyltran"/>
    <property type="match status" value="1"/>
</dbReference>
<dbReference type="EC" id="2.1.1.163" evidence="5"/>
<keyword evidence="2 5" id="KW-0489">Methyltransferase</keyword>
<keyword evidence="3 5" id="KW-0808">Transferase</keyword>
<dbReference type="KEGG" id="shal:SHALO_0322"/>
<dbReference type="GO" id="GO:0008425">
    <property type="term" value="F:2-methoxy-6-polyprenyl-1,4-benzoquinol methyltransferase activity"/>
    <property type="evidence" value="ECO:0007669"/>
    <property type="project" value="TreeGrafter"/>
</dbReference>
<feature type="binding site" evidence="5">
    <location>
        <position position="137"/>
    </location>
    <ligand>
        <name>S-adenosyl-L-methionine</name>
        <dbReference type="ChEBI" id="CHEBI:59789"/>
    </ligand>
</feature>
<reference evidence="7" key="1">
    <citation type="submission" date="2016-08" db="EMBL/GenBank/DDBJ databases">
        <title>Complete genome sequence of the organohalide-respiring Epsilonproteobacterium Sulfurospirillum halorespirans.</title>
        <authorList>
            <person name="Goris T."/>
            <person name="Zimmermann J."/>
            <person name="Schenz B."/>
            <person name="Lemos M."/>
            <person name="Hackermueller J."/>
            <person name="Diekert G."/>
        </authorList>
    </citation>
    <scope>NUCLEOTIDE SEQUENCE [LARGE SCALE GENOMIC DNA]</scope>
    <source>
        <strain>DSM 13726</strain>
        <strain evidence="7">PCE-M2</strain>
    </source>
</reference>
<dbReference type="PROSITE" id="PS01183">
    <property type="entry name" value="UBIE_1"/>
    <property type="match status" value="1"/>
</dbReference>
<feature type="binding site" evidence="5">
    <location>
        <position position="98"/>
    </location>
    <ligand>
        <name>S-adenosyl-L-methionine</name>
        <dbReference type="ChEBI" id="CHEBI:59789"/>
    </ligand>
</feature>
<comment type="similarity">
    <text evidence="5">Belongs to the class I-like SAM-binding methyltransferase superfamily. MenG/UbiE family.</text>
</comment>
<evidence type="ECO:0000256" key="5">
    <source>
        <dbReference type="HAMAP-Rule" id="MF_01813"/>
    </source>
</evidence>